<evidence type="ECO:0000256" key="4">
    <source>
        <dbReference type="ARBA" id="ARBA00022723"/>
    </source>
</evidence>
<dbReference type="Pfam" id="PF02891">
    <property type="entry name" value="zf-MIZ"/>
    <property type="match status" value="1"/>
</dbReference>
<evidence type="ECO:0000259" key="11">
    <source>
        <dbReference type="PROSITE" id="PS51466"/>
    </source>
</evidence>
<dbReference type="Proteomes" id="UP000275385">
    <property type="component" value="Unassembled WGS sequence"/>
</dbReference>
<dbReference type="PANTHER" id="PTHR10782">
    <property type="entry name" value="ZINC FINGER MIZ DOMAIN-CONTAINING PROTEIN"/>
    <property type="match status" value="1"/>
</dbReference>
<dbReference type="Pfam" id="PF14324">
    <property type="entry name" value="PINIT"/>
    <property type="match status" value="1"/>
</dbReference>
<dbReference type="GO" id="GO:0008270">
    <property type="term" value="F:zinc ion binding"/>
    <property type="evidence" value="ECO:0007669"/>
    <property type="project" value="UniProtKB-KW"/>
</dbReference>
<keyword evidence="13" id="KW-1185">Reference proteome</keyword>
<comment type="similarity">
    <text evidence="2">Belongs to the PIAS family.</text>
</comment>
<keyword evidence="5 8" id="KW-0863">Zinc-finger</keyword>
<keyword evidence="3" id="KW-0808">Transferase</keyword>
<keyword evidence="4" id="KW-0479">Metal-binding</keyword>
<evidence type="ECO:0000256" key="9">
    <source>
        <dbReference type="SAM" id="MobiDB-lite"/>
    </source>
</evidence>
<dbReference type="STRING" id="177199.A0A420Y1R4"/>
<protein>
    <submittedName>
        <fullName evidence="12">SUMO ligase siz1</fullName>
    </submittedName>
</protein>
<dbReference type="InterPro" id="IPR013083">
    <property type="entry name" value="Znf_RING/FYVE/PHD"/>
</dbReference>
<evidence type="ECO:0000256" key="5">
    <source>
        <dbReference type="ARBA" id="ARBA00022771"/>
    </source>
</evidence>
<evidence type="ECO:0000256" key="7">
    <source>
        <dbReference type="ARBA" id="ARBA00022833"/>
    </source>
</evidence>
<keyword evidence="12" id="KW-0436">Ligase</keyword>
<dbReference type="AlphaFoldDB" id="A0A420Y1R4"/>
<name>A0A420Y1R4_9PEZI</name>
<feature type="region of interest" description="Disordered" evidence="9">
    <location>
        <begin position="394"/>
        <end position="445"/>
    </location>
</feature>
<evidence type="ECO:0000256" key="2">
    <source>
        <dbReference type="ARBA" id="ARBA00005383"/>
    </source>
</evidence>
<sequence>MADLSFGPDAPEVVSLRRLVPLPQISKPMLQNICVINGLLKSGNKADLHKRIIDLIDKCAREHNYHQFLEVQKSIYDNAPIINHGDRVPPQRTYSPIQTMPASSTGGYMSSMSPANAFLGGYGAMSSPTPARPQAIQQSFQYKYSPFYEMRVRIGEVKTLEVMASHRNTINVVIKAQEHPILQQCITDPSTRVMVFCAAGNSGAQDICFPYQSELKVNGGEVKANLRGLKNKPGSTKPVDITDLLRLKQVQYPNTVEYTYALTTKKFYLGIYVCKITPLEQLVKQVASGKKIPKASVIQELKDKASDSDIVTTSQNISLKCPLSYMRLQDPARGNMCKHVQCFDITSYLQLQEQGPQWVCPICNNPCTFNQLCIDEYVKDILTNTSPSVEQVTIEPDGSWHVPKPKTDEPKPTPSAARETSYIGDDDLMIAQPNGPSSSRATETPNRFYGASLAGSSIAGSRETSIMPGSATSRSGAGTKRAAPETIDLTLSDDDEPAPPPPKRQNTGTSTLAQPWPAGDYSY</sequence>
<dbReference type="GO" id="GO:0061665">
    <property type="term" value="F:SUMO ligase activity"/>
    <property type="evidence" value="ECO:0007669"/>
    <property type="project" value="TreeGrafter"/>
</dbReference>
<dbReference type="PROSITE" id="PS51044">
    <property type="entry name" value="ZF_SP_RING"/>
    <property type="match status" value="1"/>
</dbReference>
<gene>
    <name evidence="12" type="primary">SIZ1</name>
    <name evidence="12" type="ORF">DL546_002592</name>
</gene>
<reference evidence="12 13" key="1">
    <citation type="submission" date="2018-08" db="EMBL/GenBank/DDBJ databases">
        <title>Draft genome of the lignicolous fungus Coniochaeta pulveracea.</title>
        <authorList>
            <person name="Borstlap C.J."/>
            <person name="De Witt R.N."/>
            <person name="Botha A."/>
            <person name="Volschenk H."/>
        </authorList>
    </citation>
    <scope>NUCLEOTIDE SEQUENCE [LARGE SCALE GENOMIC DNA]</scope>
    <source>
        <strain evidence="12 13">CAB683</strain>
    </source>
</reference>
<dbReference type="GO" id="GO:0000785">
    <property type="term" value="C:chromatin"/>
    <property type="evidence" value="ECO:0007669"/>
    <property type="project" value="TreeGrafter"/>
</dbReference>
<dbReference type="GO" id="GO:0016874">
    <property type="term" value="F:ligase activity"/>
    <property type="evidence" value="ECO:0007669"/>
    <property type="project" value="UniProtKB-KW"/>
</dbReference>
<feature type="domain" description="SP-RING-type" evidence="10">
    <location>
        <begin position="306"/>
        <end position="391"/>
    </location>
</feature>
<evidence type="ECO:0000313" key="13">
    <source>
        <dbReference type="Proteomes" id="UP000275385"/>
    </source>
</evidence>
<comment type="caution">
    <text evidence="12">The sequence shown here is derived from an EMBL/GenBank/DDBJ whole genome shotgun (WGS) entry which is preliminary data.</text>
</comment>
<dbReference type="PROSITE" id="PS51466">
    <property type="entry name" value="PINIT"/>
    <property type="match status" value="1"/>
</dbReference>
<organism evidence="12 13">
    <name type="scientific">Coniochaeta pulveracea</name>
    <dbReference type="NCBI Taxonomy" id="177199"/>
    <lineage>
        <taxon>Eukaryota</taxon>
        <taxon>Fungi</taxon>
        <taxon>Dikarya</taxon>
        <taxon>Ascomycota</taxon>
        <taxon>Pezizomycotina</taxon>
        <taxon>Sordariomycetes</taxon>
        <taxon>Sordariomycetidae</taxon>
        <taxon>Coniochaetales</taxon>
        <taxon>Coniochaetaceae</taxon>
        <taxon>Coniochaeta</taxon>
    </lineage>
</organism>
<dbReference type="EMBL" id="QVQW01000068">
    <property type="protein sequence ID" value="RKU41759.1"/>
    <property type="molecule type" value="Genomic_DNA"/>
</dbReference>
<evidence type="ECO:0000256" key="3">
    <source>
        <dbReference type="ARBA" id="ARBA00022679"/>
    </source>
</evidence>
<keyword evidence="6" id="KW-0833">Ubl conjugation pathway</keyword>
<dbReference type="InterPro" id="IPR023321">
    <property type="entry name" value="PINIT"/>
</dbReference>
<feature type="compositionally biased region" description="Polar residues" evidence="9">
    <location>
        <begin position="434"/>
        <end position="445"/>
    </location>
</feature>
<comment type="pathway">
    <text evidence="1">Protein modification; protein sumoylation.</text>
</comment>
<dbReference type="UniPathway" id="UPA00886"/>
<dbReference type="Gene3D" id="2.60.120.780">
    <property type="entry name" value="PINIT domain"/>
    <property type="match status" value="1"/>
</dbReference>
<dbReference type="InterPro" id="IPR038654">
    <property type="entry name" value="PINIT_sf"/>
</dbReference>
<dbReference type="InterPro" id="IPR004181">
    <property type="entry name" value="Znf_MIZ"/>
</dbReference>
<feature type="region of interest" description="Disordered" evidence="9">
    <location>
        <begin position="460"/>
        <end position="523"/>
    </location>
</feature>
<proteinExistence type="inferred from homology"/>
<evidence type="ECO:0000256" key="1">
    <source>
        <dbReference type="ARBA" id="ARBA00004718"/>
    </source>
</evidence>
<dbReference type="OrthoDB" id="28127at2759"/>
<evidence type="ECO:0000259" key="10">
    <source>
        <dbReference type="PROSITE" id="PS51044"/>
    </source>
</evidence>
<evidence type="ECO:0000256" key="8">
    <source>
        <dbReference type="PROSITE-ProRule" id="PRU00452"/>
    </source>
</evidence>
<dbReference type="GO" id="GO:0016925">
    <property type="term" value="P:protein sumoylation"/>
    <property type="evidence" value="ECO:0007669"/>
    <property type="project" value="UniProtKB-UniPathway"/>
</dbReference>
<evidence type="ECO:0000313" key="12">
    <source>
        <dbReference type="EMBL" id="RKU41759.1"/>
    </source>
</evidence>
<evidence type="ECO:0000256" key="6">
    <source>
        <dbReference type="ARBA" id="ARBA00022786"/>
    </source>
</evidence>
<dbReference type="PANTHER" id="PTHR10782:SF4">
    <property type="entry name" value="TONALLI, ISOFORM E"/>
    <property type="match status" value="1"/>
</dbReference>
<feature type="compositionally biased region" description="Polar residues" evidence="9">
    <location>
        <begin position="504"/>
        <end position="513"/>
    </location>
</feature>
<keyword evidence="7" id="KW-0862">Zinc</keyword>
<feature type="domain" description="PINIT" evidence="11">
    <location>
        <begin position="126"/>
        <end position="277"/>
    </location>
</feature>
<dbReference type="Gene3D" id="3.30.40.10">
    <property type="entry name" value="Zinc/RING finger domain, C3HC4 (zinc finger)"/>
    <property type="match status" value="1"/>
</dbReference>
<accession>A0A420Y1R4</accession>